<feature type="transmembrane region" description="Helical" evidence="7">
    <location>
        <begin position="145"/>
        <end position="166"/>
    </location>
</feature>
<evidence type="ECO:0000256" key="4">
    <source>
        <dbReference type="ARBA" id="ARBA00022801"/>
    </source>
</evidence>
<dbReference type="KEGG" id="hut:Huta_1458"/>
<evidence type="ECO:0000256" key="3">
    <source>
        <dbReference type="ARBA" id="ARBA00022692"/>
    </source>
</evidence>
<keyword evidence="3 7" id="KW-0812">Transmembrane</keyword>
<dbReference type="RefSeq" id="WP_015789208.1">
    <property type="nucleotide sequence ID" value="NC_013158.1"/>
</dbReference>
<comment type="subcellular location">
    <subcellularLocation>
        <location evidence="1">Membrane</location>
        <topology evidence="1">Multi-pass membrane protein</topology>
    </subcellularLocation>
</comment>
<dbReference type="PANTHER" id="PTHR43731:SF14">
    <property type="entry name" value="PRESENILIN-ASSOCIATED RHOMBOID-LIKE PROTEIN, MITOCHONDRIAL"/>
    <property type="match status" value="1"/>
</dbReference>
<reference evidence="9 10" key="1">
    <citation type="journal article" date="2009" name="Stand. Genomic Sci.">
        <title>Complete genome sequence of Halorhabdus utahensis type strain (AX-2).</title>
        <authorList>
            <person name="Anderson I."/>
            <person name="Tindall B.J."/>
            <person name="Pomrenke H."/>
            <person name="Goker M."/>
            <person name="Lapidus A."/>
            <person name="Nolan M."/>
            <person name="Copeland A."/>
            <person name="Glavina Del Rio T."/>
            <person name="Chen F."/>
            <person name="Tice H."/>
            <person name="Cheng J.F."/>
            <person name="Lucas S."/>
            <person name="Chertkov O."/>
            <person name="Bruce D."/>
            <person name="Brettin T."/>
            <person name="Detter J.C."/>
            <person name="Han C."/>
            <person name="Goodwin L."/>
            <person name="Land M."/>
            <person name="Hauser L."/>
            <person name="Chang Y.J."/>
            <person name="Jeffries C.D."/>
            <person name="Pitluck S."/>
            <person name="Pati A."/>
            <person name="Mavromatis K."/>
            <person name="Ivanova N."/>
            <person name="Ovchinnikova G."/>
            <person name="Chen A."/>
            <person name="Palaniappan K."/>
            <person name="Chain P."/>
            <person name="Rohde M."/>
            <person name="Bristow J."/>
            <person name="Eisen J.A."/>
            <person name="Markowitz V."/>
            <person name="Hugenholtz P."/>
            <person name="Kyrpides N.C."/>
            <person name="Klenk H.P."/>
        </authorList>
    </citation>
    <scope>NUCLEOTIDE SEQUENCE [LARGE SCALE GENOMIC DNA]</scope>
    <source>
        <strain evidence="10">DSM 12940 / JCM 11049 / AX-2</strain>
    </source>
</reference>
<dbReference type="SUPFAM" id="SSF144091">
    <property type="entry name" value="Rhomboid-like"/>
    <property type="match status" value="1"/>
</dbReference>
<dbReference type="AlphaFoldDB" id="C7NNV9"/>
<feature type="transmembrane region" description="Helical" evidence="7">
    <location>
        <begin position="87"/>
        <end position="107"/>
    </location>
</feature>
<evidence type="ECO:0000256" key="1">
    <source>
        <dbReference type="ARBA" id="ARBA00004141"/>
    </source>
</evidence>
<protein>
    <submittedName>
        <fullName evidence="9">Rhomboid family protein</fullName>
    </submittedName>
</protein>
<accession>C7NNV9</accession>
<feature type="transmembrane region" description="Helical" evidence="7">
    <location>
        <begin position="172"/>
        <end position="192"/>
    </location>
</feature>
<keyword evidence="5 7" id="KW-1133">Transmembrane helix</keyword>
<evidence type="ECO:0000256" key="6">
    <source>
        <dbReference type="ARBA" id="ARBA00023136"/>
    </source>
</evidence>
<evidence type="ECO:0000256" key="7">
    <source>
        <dbReference type="SAM" id="Phobius"/>
    </source>
</evidence>
<evidence type="ECO:0000259" key="8">
    <source>
        <dbReference type="Pfam" id="PF01694"/>
    </source>
</evidence>
<feature type="domain" description="Peptidase S54 rhomboid" evidence="8">
    <location>
        <begin position="49"/>
        <end position="189"/>
    </location>
</feature>
<organism evidence="9 10">
    <name type="scientific">Halorhabdus utahensis (strain DSM 12940 / JCM 11049 / AX-2)</name>
    <dbReference type="NCBI Taxonomy" id="519442"/>
    <lineage>
        <taxon>Archaea</taxon>
        <taxon>Methanobacteriati</taxon>
        <taxon>Methanobacteriota</taxon>
        <taxon>Stenosarchaea group</taxon>
        <taxon>Halobacteria</taxon>
        <taxon>Halobacteriales</taxon>
        <taxon>Haloarculaceae</taxon>
        <taxon>Halorhabdus</taxon>
    </lineage>
</organism>
<evidence type="ECO:0000256" key="2">
    <source>
        <dbReference type="ARBA" id="ARBA00009045"/>
    </source>
</evidence>
<keyword evidence="10" id="KW-1185">Reference proteome</keyword>
<evidence type="ECO:0000256" key="5">
    <source>
        <dbReference type="ARBA" id="ARBA00022989"/>
    </source>
</evidence>
<keyword evidence="4" id="KW-0378">Hydrolase</keyword>
<evidence type="ECO:0000313" key="9">
    <source>
        <dbReference type="EMBL" id="ACV11634.1"/>
    </source>
</evidence>
<dbReference type="InterPro" id="IPR022764">
    <property type="entry name" value="Peptidase_S54_rhomboid_dom"/>
</dbReference>
<feature type="transmembrane region" description="Helical" evidence="7">
    <location>
        <begin position="16"/>
        <end position="43"/>
    </location>
</feature>
<dbReference type="Pfam" id="PF01694">
    <property type="entry name" value="Rhomboid"/>
    <property type="match status" value="1"/>
</dbReference>
<feature type="transmembrane region" description="Helical" evidence="7">
    <location>
        <begin position="113"/>
        <end position="133"/>
    </location>
</feature>
<keyword evidence="6 7" id="KW-0472">Membrane</keyword>
<dbReference type="GO" id="GO:0016020">
    <property type="term" value="C:membrane"/>
    <property type="evidence" value="ECO:0007669"/>
    <property type="project" value="UniProtKB-SubCell"/>
</dbReference>
<dbReference type="STRING" id="519442.Huta_1458"/>
<comment type="similarity">
    <text evidence="2">Belongs to the peptidase S54 family.</text>
</comment>
<dbReference type="Proteomes" id="UP000002071">
    <property type="component" value="Chromosome"/>
</dbReference>
<dbReference type="EMBL" id="CP001687">
    <property type="protein sequence ID" value="ACV11634.1"/>
    <property type="molecule type" value="Genomic_DNA"/>
</dbReference>
<proteinExistence type="inferred from homology"/>
<dbReference type="GeneID" id="8383737"/>
<gene>
    <name evidence="9" type="ordered locus">Huta_1458</name>
</gene>
<name>C7NNV9_HALUD</name>
<dbReference type="Gene3D" id="1.20.1540.10">
    <property type="entry name" value="Rhomboid-like"/>
    <property type="match status" value="1"/>
</dbReference>
<dbReference type="OrthoDB" id="169619at2157"/>
<feature type="transmembrane region" description="Helical" evidence="7">
    <location>
        <begin position="63"/>
        <end position="80"/>
    </location>
</feature>
<dbReference type="InterPro" id="IPR050925">
    <property type="entry name" value="Rhomboid_protease_S54"/>
</dbReference>
<dbReference type="HOGENOM" id="CLU_111002_0_0_2"/>
<sequence>MDRAGSTAQASSPTTVLIGVLVVVFLFQELLGVFGVSFAFALAWPLSENPWTLVTSVFVHRRIMHLVPNALFLFVIGIILERRTEPWRFYAFFVVVGVIAGVLEVTVGQVLGGPVAVLGASGAVFGLLGYILSGNPITDAVADRISVDPRVAILVMIGVALAITWLTRGRQVALVAHFTGLVLGLLAGRAHVLRAEQSTRSPPRGGRRGQF</sequence>
<dbReference type="eggNOG" id="arCOG01768">
    <property type="taxonomic scope" value="Archaea"/>
</dbReference>
<dbReference type="PANTHER" id="PTHR43731">
    <property type="entry name" value="RHOMBOID PROTEASE"/>
    <property type="match status" value="1"/>
</dbReference>
<evidence type="ECO:0000313" key="10">
    <source>
        <dbReference type="Proteomes" id="UP000002071"/>
    </source>
</evidence>
<dbReference type="InterPro" id="IPR035952">
    <property type="entry name" value="Rhomboid-like_sf"/>
</dbReference>
<dbReference type="GO" id="GO:0004252">
    <property type="term" value="F:serine-type endopeptidase activity"/>
    <property type="evidence" value="ECO:0007669"/>
    <property type="project" value="InterPro"/>
</dbReference>